<dbReference type="InterPro" id="IPR004776">
    <property type="entry name" value="Mem_transp_PIN-like"/>
</dbReference>
<feature type="transmembrane region" description="Helical" evidence="8">
    <location>
        <begin position="252"/>
        <end position="270"/>
    </location>
</feature>
<dbReference type="PANTHER" id="PTHR36838">
    <property type="entry name" value="AUXIN EFFLUX CARRIER FAMILY PROTEIN"/>
    <property type="match status" value="1"/>
</dbReference>
<dbReference type="EMBL" id="JACRSZ010000015">
    <property type="protein sequence ID" value="MBC8574061.1"/>
    <property type="molecule type" value="Genomic_DNA"/>
</dbReference>
<reference evidence="9 10" key="1">
    <citation type="submission" date="2020-08" db="EMBL/GenBank/DDBJ databases">
        <title>Genome public.</title>
        <authorList>
            <person name="Liu C."/>
            <person name="Sun Q."/>
        </authorList>
    </citation>
    <scope>NUCLEOTIDE SEQUENCE [LARGE SCALE GENOMIC DNA]</scope>
    <source>
        <strain evidence="9 10">NSJ-46</strain>
    </source>
</reference>
<dbReference type="PANTHER" id="PTHR36838:SF1">
    <property type="entry name" value="SLR1864 PROTEIN"/>
    <property type="match status" value="1"/>
</dbReference>
<feature type="transmembrane region" description="Helical" evidence="8">
    <location>
        <begin position="6"/>
        <end position="24"/>
    </location>
</feature>
<comment type="caution">
    <text evidence="9">The sequence shown here is derived from an EMBL/GenBank/DDBJ whole genome shotgun (WGS) entry which is preliminary data.</text>
</comment>
<evidence type="ECO:0000256" key="6">
    <source>
        <dbReference type="ARBA" id="ARBA00022989"/>
    </source>
</evidence>
<accession>A0ABR7NCC7</accession>
<keyword evidence="6 8" id="KW-1133">Transmembrane helix</keyword>
<keyword evidence="5 8" id="KW-0812">Transmembrane</keyword>
<evidence type="ECO:0000256" key="3">
    <source>
        <dbReference type="ARBA" id="ARBA00022448"/>
    </source>
</evidence>
<evidence type="ECO:0000256" key="1">
    <source>
        <dbReference type="ARBA" id="ARBA00004651"/>
    </source>
</evidence>
<evidence type="ECO:0000256" key="5">
    <source>
        <dbReference type="ARBA" id="ARBA00022692"/>
    </source>
</evidence>
<evidence type="ECO:0000313" key="9">
    <source>
        <dbReference type="EMBL" id="MBC8574061.1"/>
    </source>
</evidence>
<feature type="transmembrane region" description="Helical" evidence="8">
    <location>
        <begin position="36"/>
        <end position="55"/>
    </location>
</feature>
<feature type="transmembrane region" description="Helical" evidence="8">
    <location>
        <begin position="221"/>
        <end position="240"/>
    </location>
</feature>
<organism evidence="9 10">
    <name type="scientific">Jingyaoa shaoxingensis</name>
    <dbReference type="NCBI Taxonomy" id="2763671"/>
    <lineage>
        <taxon>Bacteria</taxon>
        <taxon>Bacillati</taxon>
        <taxon>Bacillota</taxon>
        <taxon>Clostridia</taxon>
        <taxon>Lachnospirales</taxon>
        <taxon>Lachnospiraceae</taxon>
        <taxon>Jingyaoa</taxon>
    </lineage>
</organism>
<evidence type="ECO:0000313" key="10">
    <source>
        <dbReference type="Proteomes" id="UP000657421"/>
    </source>
</evidence>
<evidence type="ECO:0000256" key="2">
    <source>
        <dbReference type="ARBA" id="ARBA00010145"/>
    </source>
</evidence>
<protein>
    <submittedName>
        <fullName evidence="9">AEC family transporter</fullName>
    </submittedName>
</protein>
<keyword evidence="10" id="KW-1185">Reference proteome</keyword>
<comment type="similarity">
    <text evidence="2">Belongs to the auxin efflux carrier (TC 2.A.69) family.</text>
</comment>
<feature type="transmembrane region" description="Helical" evidence="8">
    <location>
        <begin position="159"/>
        <end position="179"/>
    </location>
</feature>
<feature type="transmembrane region" description="Helical" evidence="8">
    <location>
        <begin position="101"/>
        <end position="120"/>
    </location>
</feature>
<evidence type="ECO:0000256" key="7">
    <source>
        <dbReference type="ARBA" id="ARBA00023136"/>
    </source>
</evidence>
<dbReference type="Gene3D" id="1.20.1530.20">
    <property type="match status" value="1"/>
</dbReference>
<keyword evidence="3" id="KW-0813">Transport</keyword>
<evidence type="ECO:0000256" key="8">
    <source>
        <dbReference type="SAM" id="Phobius"/>
    </source>
</evidence>
<feature type="transmembrane region" description="Helical" evidence="8">
    <location>
        <begin position="191"/>
        <end position="209"/>
    </location>
</feature>
<dbReference type="Pfam" id="PF03547">
    <property type="entry name" value="Mem_trans"/>
    <property type="match status" value="2"/>
</dbReference>
<dbReference type="InterPro" id="IPR038770">
    <property type="entry name" value="Na+/solute_symporter_sf"/>
</dbReference>
<feature type="transmembrane region" description="Helical" evidence="8">
    <location>
        <begin position="282"/>
        <end position="301"/>
    </location>
</feature>
<dbReference type="RefSeq" id="WP_249309550.1">
    <property type="nucleotide sequence ID" value="NZ_JACRSZ010000015.1"/>
</dbReference>
<comment type="subcellular location">
    <subcellularLocation>
        <location evidence="1">Cell membrane</location>
        <topology evidence="1">Multi-pass membrane protein</topology>
    </subcellularLocation>
</comment>
<keyword evidence="7 8" id="KW-0472">Membrane</keyword>
<gene>
    <name evidence="9" type="ORF">H8716_13370</name>
</gene>
<name>A0ABR7NCC7_9FIRM</name>
<feature type="transmembrane region" description="Helical" evidence="8">
    <location>
        <begin position="126"/>
        <end position="147"/>
    </location>
</feature>
<keyword evidence="4" id="KW-1003">Cell membrane</keyword>
<dbReference type="Proteomes" id="UP000657421">
    <property type="component" value="Unassembled WGS sequence"/>
</dbReference>
<proteinExistence type="inferred from homology"/>
<feature type="transmembrane region" description="Helical" evidence="8">
    <location>
        <begin position="67"/>
        <end position="89"/>
    </location>
</feature>
<sequence length="303" mass="33100">MSGNLMFELQLTMFIMLAIGFFCAKRGMFTKEGRECLVSIFINVMIPCSVVSAFYKNMTQDLLGKGGLMVLAFTADLTFCWLIGKVLYIKIRSDEQGILKYATIISNAQFMGFPIIQAIFGQEGLMLASMAMIPSTIFTWTVALAQFTSMDGKKGIKSVLKHPCFLAVVAGILLGALKIPLPSCMVDVLDRMGNCVMPIAMLIIGSILAGVKARSILDWKLYYFSAIRLIGIPAVMYLFFTAVKLDPLVRNVLVVMAGTPAGTITAMLAEEHGANAEFASQLILVSTLLSMITLPILYTLLQL</sequence>
<evidence type="ECO:0000256" key="4">
    <source>
        <dbReference type="ARBA" id="ARBA00022475"/>
    </source>
</evidence>